<name>A0ABU1F1C2_9STAP</name>
<dbReference type="Pfam" id="PF01558">
    <property type="entry name" value="POR"/>
    <property type="match status" value="1"/>
</dbReference>
<evidence type="ECO:0000259" key="2">
    <source>
        <dbReference type="Pfam" id="PF01558"/>
    </source>
</evidence>
<evidence type="ECO:0000256" key="1">
    <source>
        <dbReference type="ARBA" id="ARBA00023002"/>
    </source>
</evidence>
<sequence length="113" mass="12645">MKSQLSWKVGGQQGEGIESTGEIFATAMNRKGYYLYGYRHFSSRIKGGHTNNKIRVSTTPVHAISDDLDILVAFDQETIVLNHHEMREDSVILADSKAKPEKPEDSKAQLIVL</sequence>
<dbReference type="Gene3D" id="3.40.920.10">
    <property type="entry name" value="Pyruvate-ferredoxin oxidoreductase, PFOR, domain III"/>
    <property type="match status" value="1"/>
</dbReference>
<accession>A0ABU1F1C2</accession>
<keyword evidence="1" id="KW-0560">Oxidoreductase</keyword>
<dbReference type="EMBL" id="JAVJGV010000213">
    <property type="protein sequence ID" value="MDR5604182.1"/>
    <property type="molecule type" value="Genomic_DNA"/>
</dbReference>
<gene>
    <name evidence="3" type="ORF">RCO12_12335</name>
</gene>
<feature type="non-terminal residue" evidence="3">
    <location>
        <position position="113"/>
    </location>
</feature>
<evidence type="ECO:0000313" key="3">
    <source>
        <dbReference type="EMBL" id="MDR5604182.1"/>
    </source>
</evidence>
<protein>
    <submittedName>
        <fullName evidence="3">2-oxoacid:acceptor oxidoreductase family protein</fullName>
    </submittedName>
</protein>
<dbReference type="InterPro" id="IPR002869">
    <property type="entry name" value="Pyrv_flavodox_OxRed_cen"/>
</dbReference>
<organism evidence="3 4">
    <name type="scientific">Staphylococcus coagulans</name>
    <dbReference type="NCBI Taxonomy" id="74706"/>
    <lineage>
        <taxon>Bacteria</taxon>
        <taxon>Bacillati</taxon>
        <taxon>Bacillota</taxon>
        <taxon>Bacilli</taxon>
        <taxon>Bacillales</taxon>
        <taxon>Staphylococcaceae</taxon>
        <taxon>Staphylococcus</taxon>
    </lineage>
</organism>
<dbReference type="SUPFAM" id="SSF53323">
    <property type="entry name" value="Pyruvate-ferredoxin oxidoreductase, PFOR, domain III"/>
    <property type="match status" value="1"/>
</dbReference>
<reference evidence="3 4" key="1">
    <citation type="submission" date="2023-08" db="EMBL/GenBank/DDBJ databases">
        <title>Whole genome sequencing of Staphylococcus coagulans NN-2474.</title>
        <authorList>
            <person name="Kropotov V.S."/>
            <person name="Boriskina E.V."/>
            <person name="Gordinskaya N.A."/>
            <person name="Shkurkina I.S."/>
            <person name="Kryazhev D.V."/>
            <person name="Alekseeva A.E."/>
            <person name="Makhova M.A."/>
        </authorList>
    </citation>
    <scope>NUCLEOTIDE SEQUENCE [LARGE SCALE GENOMIC DNA]</scope>
    <source>
        <strain evidence="3 4">NN-2474</strain>
    </source>
</reference>
<dbReference type="Proteomes" id="UP001255050">
    <property type="component" value="Unassembled WGS sequence"/>
</dbReference>
<comment type="caution">
    <text evidence="3">The sequence shown here is derived from an EMBL/GenBank/DDBJ whole genome shotgun (WGS) entry which is preliminary data.</text>
</comment>
<dbReference type="RefSeq" id="WP_309552389.1">
    <property type="nucleotide sequence ID" value="NZ_JAVJGV010000213.1"/>
</dbReference>
<evidence type="ECO:0000313" key="4">
    <source>
        <dbReference type="Proteomes" id="UP001255050"/>
    </source>
</evidence>
<keyword evidence="4" id="KW-1185">Reference proteome</keyword>
<proteinExistence type="predicted"/>
<feature type="domain" description="Pyruvate/ketoisovalerate oxidoreductase catalytic" evidence="2">
    <location>
        <begin position="14"/>
        <end position="106"/>
    </location>
</feature>
<dbReference type="InterPro" id="IPR019752">
    <property type="entry name" value="Pyrv/ketoisovalerate_OxRed_cat"/>
</dbReference>